<feature type="compositionally biased region" description="Low complexity" evidence="1">
    <location>
        <begin position="251"/>
        <end position="263"/>
    </location>
</feature>
<gene>
    <name evidence="2" type="ORF">WKV53_23260</name>
</gene>
<protein>
    <submittedName>
        <fullName evidence="2">Uncharacterized protein</fullName>
    </submittedName>
</protein>
<proteinExistence type="predicted"/>
<evidence type="ECO:0000313" key="3">
    <source>
        <dbReference type="Proteomes" id="UP001371305"/>
    </source>
</evidence>
<dbReference type="Proteomes" id="UP001371305">
    <property type="component" value="Unassembled WGS sequence"/>
</dbReference>
<feature type="compositionally biased region" description="Polar residues" evidence="1">
    <location>
        <begin position="235"/>
        <end position="245"/>
    </location>
</feature>
<feature type="region of interest" description="Disordered" evidence="1">
    <location>
        <begin position="149"/>
        <end position="186"/>
    </location>
</feature>
<reference evidence="2 3" key="1">
    <citation type="submission" date="2024-04" db="EMBL/GenBank/DDBJ databases">
        <title>Luteolibacter sp. isolated from soil.</title>
        <authorList>
            <person name="An J."/>
        </authorList>
    </citation>
    <scope>NUCLEOTIDE SEQUENCE [LARGE SCALE GENOMIC DNA]</scope>
    <source>
        <strain evidence="2 3">Y139</strain>
    </source>
</reference>
<organism evidence="2 3">
    <name type="scientific">Luteolibacter soli</name>
    <dbReference type="NCBI Taxonomy" id="3135280"/>
    <lineage>
        <taxon>Bacteria</taxon>
        <taxon>Pseudomonadati</taxon>
        <taxon>Verrucomicrobiota</taxon>
        <taxon>Verrucomicrobiia</taxon>
        <taxon>Verrucomicrobiales</taxon>
        <taxon>Verrucomicrobiaceae</taxon>
        <taxon>Luteolibacter</taxon>
    </lineage>
</organism>
<sequence length="285" mass="29695">MLVLAGTVTFVVTHGDAAGGMEAGTSRTNRGKSAKEEFATSGAWQPESQASGARSAGSGKSSRPNRPRADRNTPSGPAAAELRTDLKVQVKPGHPRHDELLASASRVEAHALRQLAKLTGELDLTSDQQTRIFPILVRGAQSYDPGMQIVDGRGSNGSSKPASENIADAKPAADTKPLDSKQQQEALQEQLDLPQANALANLSSSDLMIWEELIDDLTRQLDQATPGQVAEVTPVPTQAPASTPSVDPGQPATGAGDSPATPAADPPTPPESHGGRNLFDLIPAE</sequence>
<name>A0ABU9B3A4_9BACT</name>
<accession>A0ABU9B3A4</accession>
<dbReference type="EMBL" id="JBBUKT010000011">
    <property type="protein sequence ID" value="MEK7953452.1"/>
    <property type="molecule type" value="Genomic_DNA"/>
</dbReference>
<evidence type="ECO:0000256" key="1">
    <source>
        <dbReference type="SAM" id="MobiDB-lite"/>
    </source>
</evidence>
<feature type="region of interest" description="Disordered" evidence="1">
    <location>
        <begin position="224"/>
        <end position="285"/>
    </location>
</feature>
<keyword evidence="3" id="KW-1185">Reference proteome</keyword>
<feature type="region of interest" description="Disordered" evidence="1">
    <location>
        <begin position="18"/>
        <end position="83"/>
    </location>
</feature>
<comment type="caution">
    <text evidence="2">The sequence shown here is derived from an EMBL/GenBank/DDBJ whole genome shotgun (WGS) entry which is preliminary data.</text>
</comment>
<evidence type="ECO:0000313" key="2">
    <source>
        <dbReference type="EMBL" id="MEK7953452.1"/>
    </source>
</evidence>
<feature type="compositionally biased region" description="Low complexity" evidence="1">
    <location>
        <begin position="48"/>
        <end position="62"/>
    </location>
</feature>
<dbReference type="RefSeq" id="WP_341407216.1">
    <property type="nucleotide sequence ID" value="NZ_JBBUKT010000011.1"/>
</dbReference>